<comment type="subcellular location">
    <subcellularLocation>
        <location evidence="1">Cell membrane</location>
        <topology evidence="1">Multi-pass membrane protein</topology>
    </subcellularLocation>
</comment>
<comment type="catalytic activity">
    <reaction evidence="12">
        <text>L-proline(in) + Na(+)(in) = L-proline(out) + Na(+)(out)</text>
        <dbReference type="Rhea" id="RHEA:28967"/>
        <dbReference type="ChEBI" id="CHEBI:29101"/>
        <dbReference type="ChEBI" id="CHEBI:60039"/>
    </reaction>
</comment>
<evidence type="ECO:0000256" key="13">
    <source>
        <dbReference type="RuleBase" id="RU362091"/>
    </source>
</evidence>
<feature type="transmembrane region" description="Helical" evidence="14">
    <location>
        <begin position="405"/>
        <end position="428"/>
    </location>
</feature>
<sequence>MTGELAFGGWSGVLIMVVYGLIMLAIGLVTYFKNKNIRESNQEYYLGGRGLGVMVLFFTFYATQYSGNTIIGYAPQGYRIGFEWLQSITFMILVMVGYLLFAPRLYVLSRKFNFITPSDWLAKRFRSKSITILGSLLMLYGLGNYLLEQLVAVGQGVSGLTGGTVPYQLCVIFFIVIMLIYSWLGGMRSVAYTDTMQGIALLFGVFILVIGSIIYFGGLPSTADYMAAFTPDKLGVPETSGIVGWFSMLVLVLIGASIYPHAIQRIFSAKSEKTLKNSLIGMAWMPFVTTGVILLVGIIGISAFPDLGEMESEKLVGMMANAIASENIFFYWAMILLFGGIIAAIISTADSVLLTFSSVISKDLYGRYINPKATEHKQIFVGKITGIIATGVLLIIAWYPPATLYEIFVLKFELLVQIAPAFILGLYWKQLHSKSVFVGMLVGTILATAMTFANITPFGIFSGLWGLFVNLIICVIGSLLFNISKVEEKETDKVIGL</sequence>
<evidence type="ECO:0000256" key="12">
    <source>
        <dbReference type="ARBA" id="ARBA00033708"/>
    </source>
</evidence>
<feature type="transmembrane region" description="Helical" evidence="14">
    <location>
        <begin position="279"/>
        <end position="304"/>
    </location>
</feature>
<feature type="transmembrane region" description="Helical" evidence="14">
    <location>
        <begin position="329"/>
        <end position="359"/>
    </location>
</feature>
<evidence type="ECO:0000256" key="2">
    <source>
        <dbReference type="ARBA" id="ARBA00006434"/>
    </source>
</evidence>
<keyword evidence="9" id="KW-0406">Ion transport</keyword>
<dbReference type="GO" id="GO:0006814">
    <property type="term" value="P:sodium ion transport"/>
    <property type="evidence" value="ECO:0007669"/>
    <property type="project" value="UniProtKB-KW"/>
</dbReference>
<dbReference type="GO" id="GO:0015293">
    <property type="term" value="F:symporter activity"/>
    <property type="evidence" value="ECO:0007669"/>
    <property type="project" value="UniProtKB-KW"/>
</dbReference>
<name>A0A220U3J7_9BACI</name>
<keyword evidence="6" id="KW-0769">Symport</keyword>
<evidence type="ECO:0000256" key="6">
    <source>
        <dbReference type="ARBA" id="ARBA00022847"/>
    </source>
</evidence>
<gene>
    <name evidence="15" type="ORF">CFK37_10220</name>
</gene>
<keyword evidence="7 14" id="KW-1133">Transmembrane helix</keyword>
<organism evidence="15 16">
    <name type="scientific">Virgibacillus phasianinus</name>
    <dbReference type="NCBI Taxonomy" id="2017483"/>
    <lineage>
        <taxon>Bacteria</taxon>
        <taxon>Bacillati</taxon>
        <taxon>Bacillota</taxon>
        <taxon>Bacilli</taxon>
        <taxon>Bacillales</taxon>
        <taxon>Bacillaceae</taxon>
        <taxon>Virgibacillus</taxon>
    </lineage>
</organism>
<dbReference type="GO" id="GO:0005886">
    <property type="term" value="C:plasma membrane"/>
    <property type="evidence" value="ECO:0007669"/>
    <property type="project" value="UniProtKB-SubCell"/>
</dbReference>
<dbReference type="CDD" id="cd10322">
    <property type="entry name" value="SLC5sbd"/>
    <property type="match status" value="1"/>
</dbReference>
<dbReference type="PANTHER" id="PTHR48086">
    <property type="entry name" value="SODIUM/PROLINE SYMPORTER-RELATED"/>
    <property type="match status" value="1"/>
</dbReference>
<reference evidence="15 16" key="1">
    <citation type="submission" date="2017-07" db="EMBL/GenBank/DDBJ databases">
        <title>Virgibacillus sp. LM2416.</title>
        <authorList>
            <person name="Tak E.J."/>
            <person name="Bae J.-W."/>
        </authorList>
    </citation>
    <scope>NUCLEOTIDE SEQUENCE [LARGE SCALE GENOMIC DNA]</scope>
    <source>
        <strain evidence="15 16">LM2416</strain>
    </source>
</reference>
<dbReference type="Gene3D" id="1.20.1730.10">
    <property type="entry name" value="Sodium/glucose cotransporter"/>
    <property type="match status" value="1"/>
</dbReference>
<keyword evidence="4" id="KW-1003">Cell membrane</keyword>
<evidence type="ECO:0000313" key="16">
    <source>
        <dbReference type="Proteomes" id="UP000198312"/>
    </source>
</evidence>
<evidence type="ECO:0000256" key="9">
    <source>
        <dbReference type="ARBA" id="ARBA00023065"/>
    </source>
</evidence>
<dbReference type="InterPro" id="IPR050277">
    <property type="entry name" value="Sodium:Solute_Symporter"/>
</dbReference>
<feature type="transmembrane region" description="Helical" evidence="14">
    <location>
        <begin position="239"/>
        <end position="259"/>
    </location>
</feature>
<evidence type="ECO:0000256" key="4">
    <source>
        <dbReference type="ARBA" id="ARBA00022475"/>
    </source>
</evidence>
<dbReference type="PROSITE" id="PS50283">
    <property type="entry name" value="NA_SOLUT_SYMP_3"/>
    <property type="match status" value="1"/>
</dbReference>
<feature type="transmembrane region" description="Helical" evidence="14">
    <location>
        <begin position="129"/>
        <end position="146"/>
    </location>
</feature>
<feature type="transmembrane region" description="Helical" evidence="14">
    <location>
        <begin position="461"/>
        <end position="483"/>
    </location>
</feature>
<dbReference type="PANTHER" id="PTHR48086:SF3">
    <property type="entry name" value="SODIUM_PROLINE SYMPORTER"/>
    <property type="match status" value="1"/>
</dbReference>
<protein>
    <submittedName>
        <fullName evidence="15">Sodium:pantothenate symporter</fullName>
    </submittedName>
</protein>
<evidence type="ECO:0000256" key="10">
    <source>
        <dbReference type="ARBA" id="ARBA00023136"/>
    </source>
</evidence>
<feature type="transmembrane region" description="Helical" evidence="14">
    <location>
        <begin position="84"/>
        <end position="108"/>
    </location>
</feature>
<feature type="transmembrane region" description="Helical" evidence="14">
    <location>
        <begin position="380"/>
        <end position="399"/>
    </location>
</feature>
<feature type="transmembrane region" description="Helical" evidence="14">
    <location>
        <begin position="435"/>
        <end position="455"/>
    </location>
</feature>
<proteinExistence type="inferred from homology"/>
<feature type="transmembrane region" description="Helical" evidence="14">
    <location>
        <begin position="44"/>
        <end position="64"/>
    </location>
</feature>
<dbReference type="Proteomes" id="UP000198312">
    <property type="component" value="Chromosome"/>
</dbReference>
<evidence type="ECO:0000256" key="5">
    <source>
        <dbReference type="ARBA" id="ARBA00022692"/>
    </source>
</evidence>
<feature type="transmembrane region" description="Helical" evidence="14">
    <location>
        <begin position="198"/>
        <end position="219"/>
    </location>
</feature>
<evidence type="ECO:0000256" key="11">
    <source>
        <dbReference type="ARBA" id="ARBA00023201"/>
    </source>
</evidence>
<keyword evidence="10 14" id="KW-0472">Membrane</keyword>
<dbReference type="InterPro" id="IPR001734">
    <property type="entry name" value="Na/solute_symporter"/>
</dbReference>
<keyword evidence="8" id="KW-0915">Sodium</keyword>
<dbReference type="RefSeq" id="WP_089061756.1">
    <property type="nucleotide sequence ID" value="NZ_CP022315.1"/>
</dbReference>
<keyword evidence="3" id="KW-0813">Transport</keyword>
<keyword evidence="11" id="KW-0739">Sodium transport</keyword>
<dbReference type="OrthoDB" id="9810181at2"/>
<comment type="similarity">
    <text evidence="2 13">Belongs to the sodium:solute symporter (SSF) (TC 2.A.21) family.</text>
</comment>
<evidence type="ECO:0000256" key="7">
    <source>
        <dbReference type="ARBA" id="ARBA00022989"/>
    </source>
</evidence>
<evidence type="ECO:0000256" key="1">
    <source>
        <dbReference type="ARBA" id="ARBA00004651"/>
    </source>
</evidence>
<evidence type="ECO:0000256" key="8">
    <source>
        <dbReference type="ARBA" id="ARBA00023053"/>
    </source>
</evidence>
<feature type="transmembrane region" description="Helical" evidence="14">
    <location>
        <begin position="12"/>
        <end position="32"/>
    </location>
</feature>
<evidence type="ECO:0000256" key="3">
    <source>
        <dbReference type="ARBA" id="ARBA00022448"/>
    </source>
</evidence>
<evidence type="ECO:0000313" key="15">
    <source>
        <dbReference type="EMBL" id="ASK62496.1"/>
    </source>
</evidence>
<dbReference type="EMBL" id="CP022315">
    <property type="protein sequence ID" value="ASK62496.1"/>
    <property type="molecule type" value="Genomic_DNA"/>
</dbReference>
<dbReference type="KEGG" id="vil:CFK37_10220"/>
<evidence type="ECO:0000256" key="14">
    <source>
        <dbReference type="SAM" id="Phobius"/>
    </source>
</evidence>
<dbReference type="AlphaFoldDB" id="A0A220U3J7"/>
<dbReference type="InterPro" id="IPR038377">
    <property type="entry name" value="Na/Glc_symporter_sf"/>
</dbReference>
<keyword evidence="16" id="KW-1185">Reference proteome</keyword>
<keyword evidence="5 14" id="KW-0812">Transmembrane</keyword>
<dbReference type="Pfam" id="PF00474">
    <property type="entry name" value="SSF"/>
    <property type="match status" value="1"/>
</dbReference>
<feature type="transmembrane region" description="Helical" evidence="14">
    <location>
        <begin position="166"/>
        <end position="186"/>
    </location>
</feature>
<accession>A0A220U3J7</accession>